<keyword evidence="5" id="KW-1185">Reference proteome</keyword>
<feature type="compositionally biased region" description="Basic and acidic residues" evidence="1">
    <location>
        <begin position="359"/>
        <end position="371"/>
    </location>
</feature>
<dbReference type="PANTHER" id="PTHR47396:SF1">
    <property type="entry name" value="ATP-DEPENDENT HELICASE IRC3-RELATED"/>
    <property type="match status" value="1"/>
</dbReference>
<dbReference type="GO" id="GO:0003677">
    <property type="term" value="F:DNA binding"/>
    <property type="evidence" value="ECO:0007669"/>
    <property type="project" value="InterPro"/>
</dbReference>
<dbReference type="SMART" id="SM00490">
    <property type="entry name" value="HELICc"/>
    <property type="match status" value="1"/>
</dbReference>
<dbReference type="PROSITE" id="PS51194">
    <property type="entry name" value="HELICASE_CTER"/>
    <property type="match status" value="1"/>
</dbReference>
<accession>A0A833FQ36</accession>
<dbReference type="Pfam" id="PF04851">
    <property type="entry name" value="ResIII"/>
    <property type="match status" value="1"/>
</dbReference>
<dbReference type="InterPro" id="IPR050742">
    <property type="entry name" value="Helicase_Restrict-Modif_Enz"/>
</dbReference>
<feature type="region of interest" description="Disordered" evidence="1">
    <location>
        <begin position="359"/>
        <end position="397"/>
    </location>
</feature>
<dbReference type="InterPro" id="IPR001650">
    <property type="entry name" value="Helicase_C-like"/>
</dbReference>
<dbReference type="InterPro" id="IPR027417">
    <property type="entry name" value="P-loop_NTPase"/>
</dbReference>
<dbReference type="Gene3D" id="3.40.50.300">
    <property type="entry name" value="P-loop containing nucleotide triphosphate hydrolases"/>
    <property type="match status" value="2"/>
</dbReference>
<gene>
    <name evidence="4" type="ORF">F9K91_05110</name>
</gene>
<proteinExistence type="predicted"/>
<evidence type="ECO:0000259" key="3">
    <source>
        <dbReference type="PROSITE" id="PS51194"/>
    </source>
</evidence>
<dbReference type="SUPFAM" id="SSF52540">
    <property type="entry name" value="P-loop containing nucleoside triphosphate hydrolases"/>
    <property type="match status" value="1"/>
</dbReference>
<dbReference type="PROSITE" id="PS51192">
    <property type="entry name" value="HELICASE_ATP_BIND_1"/>
    <property type="match status" value="1"/>
</dbReference>
<organism evidence="4 5">
    <name type="scientific">Brucella tritici</name>
    <dbReference type="NCBI Taxonomy" id="94626"/>
    <lineage>
        <taxon>Bacteria</taxon>
        <taxon>Pseudomonadati</taxon>
        <taxon>Pseudomonadota</taxon>
        <taxon>Alphaproteobacteria</taxon>
        <taxon>Hyphomicrobiales</taxon>
        <taxon>Brucellaceae</taxon>
        <taxon>Brucella/Ochrobactrum group</taxon>
        <taxon>Brucella</taxon>
    </lineage>
</organism>
<keyword evidence="4" id="KW-0347">Helicase</keyword>
<evidence type="ECO:0000256" key="1">
    <source>
        <dbReference type="SAM" id="MobiDB-lite"/>
    </source>
</evidence>
<dbReference type="GO" id="GO:0005524">
    <property type="term" value="F:ATP binding"/>
    <property type="evidence" value="ECO:0007669"/>
    <property type="project" value="InterPro"/>
</dbReference>
<dbReference type="EMBL" id="WBWA01000003">
    <property type="protein sequence ID" value="KAB2666563.1"/>
    <property type="molecule type" value="Genomic_DNA"/>
</dbReference>
<protein>
    <submittedName>
        <fullName evidence="4">DEAD/DEAH box helicase</fullName>
    </submittedName>
</protein>
<dbReference type="InterPro" id="IPR006935">
    <property type="entry name" value="Helicase/UvrB_N"/>
</dbReference>
<keyword evidence="4" id="KW-0067">ATP-binding</keyword>
<comment type="caution">
    <text evidence="4">The sequence shown here is derived from an EMBL/GenBank/DDBJ whole genome shotgun (WGS) entry which is preliminary data.</text>
</comment>
<dbReference type="GO" id="GO:0005829">
    <property type="term" value="C:cytosol"/>
    <property type="evidence" value="ECO:0007669"/>
    <property type="project" value="TreeGrafter"/>
</dbReference>
<dbReference type="GO" id="GO:0016787">
    <property type="term" value="F:hydrolase activity"/>
    <property type="evidence" value="ECO:0007669"/>
    <property type="project" value="InterPro"/>
</dbReference>
<evidence type="ECO:0000259" key="2">
    <source>
        <dbReference type="PROSITE" id="PS51192"/>
    </source>
</evidence>
<keyword evidence="4" id="KW-0378">Hydrolase</keyword>
<dbReference type="Proteomes" id="UP000430843">
    <property type="component" value="Unassembled WGS sequence"/>
</dbReference>
<dbReference type="PANTHER" id="PTHR47396">
    <property type="entry name" value="TYPE I RESTRICTION ENZYME ECOKI R PROTEIN"/>
    <property type="match status" value="1"/>
</dbReference>
<dbReference type="SMART" id="SM00487">
    <property type="entry name" value="DEXDc"/>
    <property type="match status" value="1"/>
</dbReference>
<reference evidence="4 5" key="1">
    <citation type="submission" date="2019-09" db="EMBL/GenBank/DDBJ databases">
        <title>Taxonomic organization of the family Brucellaceae based on a phylogenomic approach.</title>
        <authorList>
            <person name="Leclercq S."/>
            <person name="Cloeckaert A."/>
            <person name="Zygmunt M.S."/>
        </authorList>
    </citation>
    <scope>NUCLEOTIDE SEQUENCE [LARGE SCALE GENOMIC DNA]</scope>
    <source>
        <strain evidence="4 5">LMG 18957</strain>
    </source>
</reference>
<dbReference type="InterPro" id="IPR014001">
    <property type="entry name" value="Helicase_ATP-bd"/>
</dbReference>
<name>A0A833FQ36_9HYPH</name>
<evidence type="ECO:0000313" key="5">
    <source>
        <dbReference type="Proteomes" id="UP000430843"/>
    </source>
</evidence>
<keyword evidence="4" id="KW-0547">Nucleotide-binding</keyword>
<dbReference type="Pfam" id="PF00271">
    <property type="entry name" value="Helicase_C"/>
    <property type="match status" value="1"/>
</dbReference>
<evidence type="ECO:0000313" key="4">
    <source>
        <dbReference type="EMBL" id="KAB2666563.1"/>
    </source>
</evidence>
<dbReference type="GO" id="GO:0004386">
    <property type="term" value="F:helicase activity"/>
    <property type="evidence" value="ECO:0007669"/>
    <property type="project" value="UniProtKB-KW"/>
</dbReference>
<sequence>MSGFKLRPYQAEMVTETRDALRDVQSVLDVMATGGGKTAISGFMAGSASRRNRKVIFGVHRKELIRQTAKTFDKVGIPYGVIAAGFTGDRRQNVQIASIQTLQKRLDWYGTPDLYIPDEAHHAGAATWAEVIDTYRQGGAKIVGLSATPERLDGEGLGKWFDRMVVGPSTAWLIEQGYLAPYRLFAPSMPDLSGIKKTAGDFNKGELADRMSGTKIVGDVVKHYRMLAHKRKAIVFCVSIKHSLAMVEQFQAAGYRAAHIDGESQNRDELIRAFEDGRIEILSSVDLVSEGFDLPAIEVAILCRPTHSLSLFLQQIGRVLRPVYAPGYDLETQEGRIQAIAAGPKPYALILDHSANTIDKDKGGRGHGLPDDDRDWTLAGRKKKKRGGAGEDEEPAVTTRQCPSCFRVHKPAPSCPNCGHEYPTMGRTVEELEGELTEVDRSTAVRERKREQAQAKSLEDLVALGRARGMKNPHGWARKVMEARHRNAEKRYAR</sequence>
<dbReference type="RefSeq" id="WP_151677345.1">
    <property type="nucleotide sequence ID" value="NZ_WBWA01000003.1"/>
</dbReference>
<dbReference type="AlphaFoldDB" id="A0A833FQ36"/>
<feature type="domain" description="Helicase ATP-binding" evidence="2">
    <location>
        <begin position="18"/>
        <end position="167"/>
    </location>
</feature>
<feature type="domain" description="Helicase C-terminal" evidence="3">
    <location>
        <begin position="219"/>
        <end position="363"/>
    </location>
</feature>